<keyword evidence="6" id="KW-0326">Glycosidase</keyword>
<keyword evidence="6" id="KW-0746">Sphingolipid metabolism</keyword>
<gene>
    <name evidence="10" type="primary">LOC108665144</name>
</gene>
<dbReference type="SUPFAM" id="SSF51011">
    <property type="entry name" value="Glycosyl hydrolase domain"/>
    <property type="match status" value="1"/>
</dbReference>
<dbReference type="PANTHER" id="PTHR11069:SF23">
    <property type="entry name" value="LYSOSOMAL ACID GLUCOSYLCERAMIDASE"/>
    <property type="match status" value="1"/>
</dbReference>
<dbReference type="OrthoDB" id="2160638at2759"/>
<evidence type="ECO:0000256" key="6">
    <source>
        <dbReference type="RuleBase" id="RU361188"/>
    </source>
</evidence>
<evidence type="ECO:0000256" key="5">
    <source>
        <dbReference type="ARBA" id="ARBA00022801"/>
    </source>
</evidence>
<dbReference type="GO" id="GO:0006680">
    <property type="term" value="P:glucosylceramide catabolic process"/>
    <property type="evidence" value="ECO:0007669"/>
    <property type="project" value="TreeGrafter"/>
</dbReference>
<organism evidence="9 10">
    <name type="scientific">Hyalella azteca</name>
    <name type="common">Amphipod</name>
    <dbReference type="NCBI Taxonomy" id="294128"/>
    <lineage>
        <taxon>Eukaryota</taxon>
        <taxon>Metazoa</taxon>
        <taxon>Ecdysozoa</taxon>
        <taxon>Arthropoda</taxon>
        <taxon>Crustacea</taxon>
        <taxon>Multicrustacea</taxon>
        <taxon>Malacostraca</taxon>
        <taxon>Eumalacostraca</taxon>
        <taxon>Peracarida</taxon>
        <taxon>Amphipoda</taxon>
        <taxon>Senticaudata</taxon>
        <taxon>Talitrida</taxon>
        <taxon>Talitroidea</taxon>
        <taxon>Hyalellidae</taxon>
        <taxon>Hyalella</taxon>
    </lineage>
</organism>
<feature type="domain" description="Glycosyl hydrolase family 30 beta sandwich" evidence="8">
    <location>
        <begin position="448"/>
        <end position="507"/>
    </location>
</feature>
<evidence type="ECO:0000259" key="8">
    <source>
        <dbReference type="Pfam" id="PF17189"/>
    </source>
</evidence>
<dbReference type="SUPFAM" id="SSF51445">
    <property type="entry name" value="(Trans)glycosidases"/>
    <property type="match status" value="1"/>
</dbReference>
<keyword evidence="4" id="KW-0732">Signal</keyword>
<dbReference type="GO" id="GO:0004348">
    <property type="term" value="F:glucosylceramidase activity"/>
    <property type="evidence" value="ECO:0007669"/>
    <property type="project" value="UniProtKB-EC"/>
</dbReference>
<dbReference type="InterPro" id="IPR033452">
    <property type="entry name" value="GH30_C"/>
</dbReference>
<dbReference type="PRINTS" id="PR00843">
    <property type="entry name" value="GLHYDRLASE30"/>
</dbReference>
<proteinExistence type="inferred from homology"/>
<dbReference type="Gene3D" id="3.20.20.80">
    <property type="entry name" value="Glycosidases"/>
    <property type="match status" value="1"/>
</dbReference>
<dbReference type="Proteomes" id="UP000694843">
    <property type="component" value="Unplaced"/>
</dbReference>
<evidence type="ECO:0000256" key="1">
    <source>
        <dbReference type="ARBA" id="ARBA00001013"/>
    </source>
</evidence>
<dbReference type="EC" id="3.2.1.45" evidence="3 6"/>
<evidence type="ECO:0000256" key="3">
    <source>
        <dbReference type="ARBA" id="ARBA00012658"/>
    </source>
</evidence>
<evidence type="ECO:0000256" key="2">
    <source>
        <dbReference type="ARBA" id="ARBA00005382"/>
    </source>
</evidence>
<dbReference type="GO" id="GO:0016020">
    <property type="term" value="C:membrane"/>
    <property type="evidence" value="ECO:0007669"/>
    <property type="project" value="GOC"/>
</dbReference>
<keyword evidence="6" id="KW-0443">Lipid metabolism</keyword>
<dbReference type="GeneID" id="108665144"/>
<comment type="catalytic activity">
    <reaction evidence="1">
        <text>a beta-D-glucosyl-(1&lt;-&gt;1')-N-acylsphing-4-enine + H2O = an N-acylsphing-4-enine + D-glucose</text>
        <dbReference type="Rhea" id="RHEA:13269"/>
        <dbReference type="ChEBI" id="CHEBI:4167"/>
        <dbReference type="ChEBI" id="CHEBI:15377"/>
        <dbReference type="ChEBI" id="CHEBI:22801"/>
        <dbReference type="ChEBI" id="CHEBI:52639"/>
        <dbReference type="EC" id="3.2.1.45"/>
    </reaction>
    <physiologicalReaction direction="left-to-right" evidence="1">
        <dbReference type="Rhea" id="RHEA:13270"/>
    </physiologicalReaction>
</comment>
<dbReference type="RefSeq" id="XP_018007358.1">
    <property type="nucleotide sequence ID" value="XM_018151869.2"/>
</dbReference>
<keyword evidence="9" id="KW-1185">Reference proteome</keyword>
<dbReference type="InterPro" id="IPR017853">
    <property type="entry name" value="GH"/>
</dbReference>
<comment type="similarity">
    <text evidence="2 6">Belongs to the glycosyl hydrolase 30 family.</text>
</comment>
<dbReference type="OMA" id="HIWGIST"/>
<evidence type="ECO:0000256" key="4">
    <source>
        <dbReference type="ARBA" id="ARBA00022729"/>
    </source>
</evidence>
<dbReference type="AlphaFoldDB" id="A0A8B7N1M1"/>
<dbReference type="KEGG" id="hazt:108665144"/>
<dbReference type="InterPro" id="IPR001139">
    <property type="entry name" value="Glyco_hydro_30"/>
</dbReference>
<dbReference type="Pfam" id="PF02055">
    <property type="entry name" value="Glyco_hydro_30"/>
    <property type="match status" value="1"/>
</dbReference>
<sequence>MKTYEMLVAVALGVIGLSLTVNGHCWERRYDRDSFVCLCNATCCDEPGILAAPEAGTFAHYVSDRAEFRIEAFSGPIEDAAGSAPASVNVDTTQTYQTILGFGGAFTDAAGQNFNSLSPATKDWLLRAYWAPEGSEYNIGRVPIGGCDYSPRAYTLDDVEGDVELVHWSLQPEDYNYKIPNVKTAMRLSNEEILIFGSPWSPPIWMKSNKMFNGTGYLLREYWQPYANYIVKWAQAYESEGVPLWGLTPQNEPLDQEEDWVINSCRWHPDEMRDWIRDYLGPSLEAAGYGRLKMMACDFNRYTLPYYVEPCFADPDCSKYVDGVAVHWYSDDVDSPDVLLATRDLDPSKFILYSEACNGVFAPEGDDLLFGDWERGERYLKDILENLNHYSVGWVDWNMALDTVGGPHWIGSTLDAAIIVNATVDEFYKQPMFYAIAHVSKFFKRGDVRVDAIPTLDTINAAAVTKPDGSVAVVVLNLAEEATGLTISVDGTRFINVDITAKSFNSFVVPPA</sequence>
<evidence type="ECO:0000259" key="7">
    <source>
        <dbReference type="Pfam" id="PF02055"/>
    </source>
</evidence>
<evidence type="ECO:0000313" key="10">
    <source>
        <dbReference type="RefSeq" id="XP_018007358.1"/>
    </source>
</evidence>
<dbReference type="InterPro" id="IPR033453">
    <property type="entry name" value="Glyco_hydro_30_TIM-barrel"/>
</dbReference>
<keyword evidence="5 6" id="KW-0378">Hydrolase</keyword>
<accession>A0A8B7N1M1</accession>
<dbReference type="PANTHER" id="PTHR11069">
    <property type="entry name" value="GLUCOSYLCERAMIDASE"/>
    <property type="match status" value="1"/>
</dbReference>
<evidence type="ECO:0000313" key="9">
    <source>
        <dbReference type="Proteomes" id="UP000694843"/>
    </source>
</evidence>
<name>A0A8B7N1M1_HYAAZ</name>
<dbReference type="Pfam" id="PF17189">
    <property type="entry name" value="Glyco_hydro_30C"/>
    <property type="match status" value="1"/>
</dbReference>
<protein>
    <recommendedName>
        <fullName evidence="3 6">Glucosylceramidase</fullName>
        <ecNumber evidence="3 6">3.2.1.45</ecNumber>
    </recommendedName>
</protein>
<feature type="domain" description="Glycosyl hydrolase family 30 TIM-barrel" evidence="7">
    <location>
        <begin position="99"/>
        <end position="442"/>
    </location>
</feature>
<reference evidence="10" key="1">
    <citation type="submission" date="2025-08" db="UniProtKB">
        <authorList>
            <consortium name="RefSeq"/>
        </authorList>
    </citation>
    <scope>IDENTIFICATION</scope>
    <source>
        <tissue evidence="10">Whole organism</tissue>
    </source>
</reference>